<evidence type="ECO:0000313" key="1">
    <source>
        <dbReference type="EMBL" id="MBC1500026.1"/>
    </source>
</evidence>
<sequence>MYYWDDDDLIKQKISAELEKYTMSQKEVADYLQIKAPALNRLVNEKRVIPMYVYNSTSSRKMYIFFKPDVDKYKERLEAIRLNRIIDENS</sequence>
<gene>
    <name evidence="1" type="ORF">HB943_05370</name>
</gene>
<reference evidence="1 2" key="1">
    <citation type="submission" date="2020-03" db="EMBL/GenBank/DDBJ databases">
        <title>Soil Listeria distribution.</title>
        <authorList>
            <person name="Liao J."/>
            <person name="Wiedmann M."/>
        </authorList>
    </citation>
    <scope>NUCLEOTIDE SEQUENCE [LARGE SCALE GENOMIC DNA]</scope>
    <source>
        <strain evidence="1 2">FSL L7-1523</strain>
    </source>
</reference>
<name>A0A841Z6Q2_9LIST</name>
<dbReference type="AlphaFoldDB" id="A0A841Z6Q2"/>
<organism evidence="1 2">
    <name type="scientific">Listeria weihenstephanensis</name>
    <dbReference type="NCBI Taxonomy" id="1006155"/>
    <lineage>
        <taxon>Bacteria</taxon>
        <taxon>Bacillati</taxon>
        <taxon>Bacillota</taxon>
        <taxon>Bacilli</taxon>
        <taxon>Bacillales</taxon>
        <taxon>Listeriaceae</taxon>
        <taxon>Listeria</taxon>
    </lineage>
</organism>
<dbReference type="Gene3D" id="1.10.260.40">
    <property type="entry name" value="lambda repressor-like DNA-binding domains"/>
    <property type="match status" value="1"/>
</dbReference>
<dbReference type="InterPro" id="IPR010982">
    <property type="entry name" value="Lambda_DNA-bd_dom_sf"/>
</dbReference>
<accession>A0A841Z6Q2</accession>
<evidence type="ECO:0000313" key="2">
    <source>
        <dbReference type="Proteomes" id="UP000564536"/>
    </source>
</evidence>
<proteinExistence type="predicted"/>
<dbReference type="Proteomes" id="UP000564536">
    <property type="component" value="Unassembled WGS sequence"/>
</dbReference>
<keyword evidence="1" id="KW-0238">DNA-binding</keyword>
<dbReference type="GO" id="GO:0003677">
    <property type="term" value="F:DNA binding"/>
    <property type="evidence" value="ECO:0007669"/>
    <property type="project" value="UniProtKB-KW"/>
</dbReference>
<protein>
    <submittedName>
        <fullName evidence="1">DNA-binding protein</fullName>
    </submittedName>
</protein>
<dbReference type="EMBL" id="JAARRL010000006">
    <property type="protein sequence ID" value="MBC1500026.1"/>
    <property type="molecule type" value="Genomic_DNA"/>
</dbReference>
<dbReference type="RefSeq" id="WP_185425103.1">
    <property type="nucleotide sequence ID" value="NZ_JAARRL010000006.1"/>
</dbReference>
<dbReference type="SUPFAM" id="SSF47413">
    <property type="entry name" value="lambda repressor-like DNA-binding domains"/>
    <property type="match status" value="1"/>
</dbReference>
<comment type="caution">
    <text evidence="1">The sequence shown here is derived from an EMBL/GenBank/DDBJ whole genome shotgun (WGS) entry which is preliminary data.</text>
</comment>